<evidence type="ECO:0000256" key="1">
    <source>
        <dbReference type="SAM" id="MobiDB-lite"/>
    </source>
</evidence>
<name>A0AAV5EEP8_ELECO</name>
<evidence type="ECO:0000259" key="2">
    <source>
        <dbReference type="PROSITE" id="PS50144"/>
    </source>
</evidence>
<dbReference type="AlphaFoldDB" id="A0AAV5EEP8"/>
<accession>A0AAV5EEP8</accession>
<evidence type="ECO:0000313" key="3">
    <source>
        <dbReference type="EMBL" id="GJN20626.1"/>
    </source>
</evidence>
<dbReference type="Pfam" id="PF22486">
    <property type="entry name" value="MATH_2"/>
    <property type="match status" value="1"/>
</dbReference>
<gene>
    <name evidence="3" type="primary">gb08026</name>
    <name evidence="3" type="ORF">PR202_gb08026</name>
</gene>
<feature type="domain" description="MATH" evidence="2">
    <location>
        <begin position="77"/>
        <end position="120"/>
    </location>
</feature>
<dbReference type="Gene3D" id="2.60.210.10">
    <property type="entry name" value="Apoptosis, Tumor Necrosis Factor Receptor Associated Protein 2, Chain A"/>
    <property type="match status" value="1"/>
</dbReference>
<organism evidence="3 4">
    <name type="scientific">Eleusine coracana subsp. coracana</name>
    <dbReference type="NCBI Taxonomy" id="191504"/>
    <lineage>
        <taxon>Eukaryota</taxon>
        <taxon>Viridiplantae</taxon>
        <taxon>Streptophyta</taxon>
        <taxon>Embryophyta</taxon>
        <taxon>Tracheophyta</taxon>
        <taxon>Spermatophyta</taxon>
        <taxon>Magnoliopsida</taxon>
        <taxon>Liliopsida</taxon>
        <taxon>Poales</taxon>
        <taxon>Poaceae</taxon>
        <taxon>PACMAD clade</taxon>
        <taxon>Chloridoideae</taxon>
        <taxon>Cynodonteae</taxon>
        <taxon>Eleusininae</taxon>
        <taxon>Eleusine</taxon>
    </lineage>
</organism>
<keyword evidence="4" id="KW-1185">Reference proteome</keyword>
<reference evidence="3" key="2">
    <citation type="submission" date="2021-12" db="EMBL/GenBank/DDBJ databases">
        <title>Resequencing data analysis of finger millet.</title>
        <authorList>
            <person name="Hatakeyama M."/>
            <person name="Aluri S."/>
            <person name="Balachadran M.T."/>
            <person name="Sivarajan S.R."/>
            <person name="Poveda L."/>
            <person name="Shimizu-Inatsugi R."/>
            <person name="Schlapbach R."/>
            <person name="Sreeman S.M."/>
            <person name="Shimizu K.K."/>
        </authorList>
    </citation>
    <scope>NUCLEOTIDE SEQUENCE</scope>
</reference>
<feature type="region of interest" description="Disordered" evidence="1">
    <location>
        <begin position="35"/>
        <end position="69"/>
    </location>
</feature>
<feature type="compositionally biased region" description="Polar residues" evidence="1">
    <location>
        <begin position="56"/>
        <end position="69"/>
    </location>
</feature>
<dbReference type="SUPFAM" id="SSF49599">
    <property type="entry name" value="TRAF domain-like"/>
    <property type="match status" value="1"/>
</dbReference>
<dbReference type="EMBL" id="BQKI01000075">
    <property type="protein sequence ID" value="GJN20626.1"/>
    <property type="molecule type" value="Genomic_DNA"/>
</dbReference>
<dbReference type="CDD" id="cd00121">
    <property type="entry name" value="MATH"/>
    <property type="match status" value="1"/>
</dbReference>
<dbReference type="Proteomes" id="UP001054889">
    <property type="component" value="Unassembled WGS sequence"/>
</dbReference>
<proteinExistence type="predicted"/>
<dbReference type="PROSITE" id="PS50144">
    <property type="entry name" value="MATH"/>
    <property type="match status" value="1"/>
</dbReference>
<evidence type="ECO:0000313" key="4">
    <source>
        <dbReference type="Proteomes" id="UP001054889"/>
    </source>
</evidence>
<dbReference type="InterPro" id="IPR002083">
    <property type="entry name" value="MATH/TRAF_dom"/>
</dbReference>
<comment type="caution">
    <text evidence="3">The sequence shown here is derived from an EMBL/GenBank/DDBJ whole genome shotgun (WGS) entry which is preliminary data.</text>
</comment>
<reference evidence="3" key="1">
    <citation type="journal article" date="2018" name="DNA Res.">
        <title>Multiple hybrid de novo genome assembly of finger millet, an orphan allotetraploid crop.</title>
        <authorList>
            <person name="Hatakeyama M."/>
            <person name="Aluri S."/>
            <person name="Balachadran M.T."/>
            <person name="Sivarajan S.R."/>
            <person name="Patrignani A."/>
            <person name="Gruter S."/>
            <person name="Poveda L."/>
            <person name="Shimizu-Inatsugi R."/>
            <person name="Baeten J."/>
            <person name="Francoijs K.J."/>
            <person name="Nataraja K.N."/>
            <person name="Reddy Y.A.N."/>
            <person name="Phadnis S."/>
            <person name="Ravikumar R.L."/>
            <person name="Schlapbach R."/>
            <person name="Sreeman S.M."/>
            <person name="Shimizu K.K."/>
        </authorList>
    </citation>
    <scope>NUCLEOTIDE SEQUENCE</scope>
</reference>
<sequence>MKWRALIRGKDRATLDEVGEKILLHMGALKPIAAARRRRSPLPRRSEETEAAMAPTSGSGSRKPSRSASTIVADNAGGYHDFKIDGYSRIENLPTGDFVKSGPFTVGGHCWRIALYPNGL</sequence>
<protein>
    <recommendedName>
        <fullName evidence="2">MATH domain-containing protein</fullName>
    </recommendedName>
</protein>
<dbReference type="InterPro" id="IPR008974">
    <property type="entry name" value="TRAF-like"/>
</dbReference>